<gene>
    <name evidence="2" type="ORF">SLLFYP71_00009</name>
</gene>
<dbReference type="InterPro" id="IPR003497">
    <property type="entry name" value="BRO_N_domain"/>
</dbReference>
<evidence type="ECO:0000259" key="1">
    <source>
        <dbReference type="PROSITE" id="PS51750"/>
    </source>
</evidence>
<accession>A0A6N2Y5N9</accession>
<proteinExistence type="predicted"/>
<sequence>MEIIKREKGEFGEIKIDFYLNKDRAILVTIEQLAQGFGYQSKRAVEKMLERNLYLRESQYSIVTKVPYSTGGTQETRLFNKRGIFEIGILSRTEKGKVFRAWIYDYIEELEKENANFRFQRALEKPTHKTLNEAISKWDNAPKMAFPAVNNLLLKLSTGKNKAKLTEDRGGKTGLDCLTSVELAKYQAYEKAVIPLIELNMEYSVIRDTLSQVQL</sequence>
<protein>
    <recommendedName>
        <fullName evidence="1">Bro-N domain-containing protein</fullName>
    </recommendedName>
</protein>
<dbReference type="RefSeq" id="WP_156672539.1">
    <property type="nucleotide sequence ID" value="NZ_CACRUI010000001.1"/>
</dbReference>
<evidence type="ECO:0000313" key="2">
    <source>
        <dbReference type="EMBL" id="VYT62031.1"/>
    </source>
</evidence>
<reference evidence="2" key="1">
    <citation type="submission" date="2019-11" db="EMBL/GenBank/DDBJ databases">
        <authorList>
            <person name="Feng L."/>
        </authorList>
    </citation>
    <scope>NUCLEOTIDE SEQUENCE</scope>
    <source>
        <strain evidence="2">SLutetiensisLFYP71</strain>
    </source>
</reference>
<name>A0A6N2Y5N9_9STRE</name>
<dbReference type="PROSITE" id="PS51750">
    <property type="entry name" value="BRO_N"/>
    <property type="match status" value="1"/>
</dbReference>
<dbReference type="AlphaFoldDB" id="A0A6N2Y5N9"/>
<organism evidence="2">
    <name type="scientific">Streptococcus lutetiensis</name>
    <dbReference type="NCBI Taxonomy" id="150055"/>
    <lineage>
        <taxon>Bacteria</taxon>
        <taxon>Bacillati</taxon>
        <taxon>Bacillota</taxon>
        <taxon>Bacilli</taxon>
        <taxon>Lactobacillales</taxon>
        <taxon>Streptococcaceae</taxon>
        <taxon>Streptococcus</taxon>
    </lineage>
</organism>
<dbReference type="Pfam" id="PF02498">
    <property type="entry name" value="Bro-N"/>
    <property type="match status" value="1"/>
</dbReference>
<dbReference type="SMART" id="SM01040">
    <property type="entry name" value="Bro-N"/>
    <property type="match status" value="1"/>
</dbReference>
<feature type="domain" description="Bro-N" evidence="1">
    <location>
        <begin position="1"/>
        <end position="114"/>
    </location>
</feature>
<dbReference type="EMBL" id="CACRUI010000001">
    <property type="protein sequence ID" value="VYT62031.1"/>
    <property type="molecule type" value="Genomic_DNA"/>
</dbReference>